<feature type="region of interest" description="Disordered" evidence="1">
    <location>
        <begin position="1163"/>
        <end position="1183"/>
    </location>
</feature>
<feature type="compositionally biased region" description="Basic and acidic residues" evidence="1">
    <location>
        <begin position="4830"/>
        <end position="4849"/>
    </location>
</feature>
<feature type="compositionally biased region" description="Low complexity" evidence="1">
    <location>
        <begin position="2143"/>
        <end position="2154"/>
    </location>
</feature>
<feature type="region of interest" description="Disordered" evidence="1">
    <location>
        <begin position="4770"/>
        <end position="4873"/>
    </location>
</feature>
<dbReference type="PANTHER" id="PTHR33888">
    <property type="entry name" value="RIKEN CDNA 4932415D10 GENE"/>
    <property type="match status" value="1"/>
</dbReference>
<gene>
    <name evidence="3" type="primary">LOC123394263</name>
</gene>
<dbReference type="GeneID" id="123394263"/>
<feature type="compositionally biased region" description="Polar residues" evidence="1">
    <location>
        <begin position="2155"/>
        <end position="2193"/>
    </location>
</feature>
<feature type="region of interest" description="Disordered" evidence="1">
    <location>
        <begin position="671"/>
        <end position="692"/>
    </location>
</feature>
<feature type="region of interest" description="Disordered" evidence="1">
    <location>
        <begin position="4122"/>
        <end position="4153"/>
    </location>
</feature>
<name>A0A8U0V8N1_MUSPF</name>
<feature type="compositionally biased region" description="Polar residues" evidence="1">
    <location>
        <begin position="4580"/>
        <end position="4601"/>
    </location>
</feature>
<feature type="compositionally biased region" description="Low complexity" evidence="1">
    <location>
        <begin position="4506"/>
        <end position="4517"/>
    </location>
</feature>
<feature type="region of interest" description="Disordered" evidence="1">
    <location>
        <begin position="4725"/>
        <end position="4746"/>
    </location>
</feature>
<accession>A0A8U0V8N1</accession>
<feature type="region of interest" description="Disordered" evidence="1">
    <location>
        <begin position="4895"/>
        <end position="4954"/>
    </location>
</feature>
<sequence length="4992" mass="551271">MQKLTASQWEENLRMSCSEANGTQFSGLPMGWAQEYAFWSMERSLQQIFQHLECARSALKEFCLPESQDTISSSTSSVLVPQEPVLPCCGCKKAKHSPKDSSSSGSLCSNSSLSHLPVFSKGTTRQIRSHSLPILPRNQSSMFRNQGTALPPFQPSEFGKSELLQNLAALSPLRSQNSLINSVFESPDLCQQEKTKSGGESKSHLTLDRGPDFIFTKARPRFSGWAPILLSPLARWELEGHMAWKVYTLREQTVPLPVRESWAMLNYLTEAQGGVPEAQKPQIQVSMPIHQSTEQSLYNKFPNCPSFQLHVNIGVESGLNRTETKISQSLIPGKQSQLGDGPQILESRPLATSLGTPLPKSLGADVIPEKTTGLQEQPKHVLELNIEQRVLGLLEKGIQQHKSHMTNVELTPGLPCQVTESIKVTPLALLQVMDAMGMIPESHSEVIESVGLFTQPPDKVGKPMETTKKVSVSTKPSYQVTKPSAQHQVMESKMTSSPLNQVTDNVTVNPAALLQVMDSSHSPVALLQAMDFVGIIPPARSHVIESGDSQSEIATLAPGAAQSVGLTSSSSPPTIGPPGVVGSVGLLPKRPLKVTESVGTIPMSSHQSIRSLKVSPVALGSSMGMIIRPQSQVAETQDLTSRPVSQVRKPLELTPGSWIQVRDSVELTPQPHVQGTKTTASTPGLPHQVMESPSLTPWHQILASSEMSPRQSHQMMETMGSASDPITRNLTDSKLSHHQIMEHLGTVPRSLGQRTASKEMSQKPLHQVTKSAVMTTMSLLPGAEYLGEKPMPQLTTVDSMTLPPALHNVTSVDMTPGSVPQMVKYGQLIPTVSPRELAPELQLQIVTSNELAPISQLESGNSVQLAPGSQLQGVKSIHFTLGTQQQSRKSAELAQAPQLQNRKSLDLTHNPQLQGLEYVHLALPPKFSDTKAVELILRPTQGEKKSMEFAPKPWLQDERSKETAPVLLLKGVKFPQMVECRNVVPETQVESMKYEEPISRAHIQAVKSAELNLKSNHQATEPEGLTPWHQTLESSGMIPEPGYQGSEVELTSNPCHHRKESLELTQSSLSTPGPLNQTSESMQAKSVPFQGALETMLQGVKALETRTPQHIIKESPELVPGSEMQGMNPEVLNPESQSMKFVHLDLGPYSEFMNYKKLAPEPQYQGVKSGPLTPEPQPQSTKPEEFTLGPLMHGNKVVDLSVPLEVSKRLIPETHVHVESRKLSLEPHLQATASLGPTSRPRRPDTASVKLASETWPEEEESVKLIPEQVTGTTGMMPRPCFQNISEMTLGPGHQDTETARLFSGALLQVALTPKPTGQVTESTEMTLKPHLQVTEPSEIPLKSEYKNTEPFGLALSQVENIQETMPVPPYSVRGSLELTLGPRMQYEKSEPLMQNLKSVKLTPESSPVVVGPKQLITGPKEHVPALTPEAQFQGVKSMLLHPEPQLQDVEYVNLIQQPATTGMVESEKLVQEPILQCIVSEELTKGAQLQGVKLIPGPHLQSVRFSHLPPGPGVAGMKPMELTPDSKLQGVKSEELTSELKDVKPVVLTTGKGLKGTESTLLTPRPQLEGEKSMEITTVPWIEYAKPVKSTHDTKLQGTTSDRILHARIQDSKAVELVQRTQLQDAQTVELKFEPKMEGEKAVPFAPGPLLQGSELQGVKPKELTLEPQTQDSKVVDSTPCLKHQSLQSVEETPDSEPHCAKSVKLTPRLNKQEVKSVKATRRSKFEGVTTVDLAPRQQFPETALMNLTSGPEQDGTLSVISPEHQCVNSEQLQRGAKSDDGLSLELTPELKFKGKKLVDLNFESQLESMRSGLTPESNIQGLKPKEFKPEPLEPQLQSTKSPKLTPGAPLHQTEGSELASEPQLCVKTVELKQEPLLESTRCIQWIPGPKFQAVKSVEFNLRSQSPGVQFVGLKSSTQLRGVKSSELTLGSKSQGVIYTEFNLVPRLQNMKTSGVRAGTQLQKGKVLASTSEPQLQDVKTTEFKKEPQLERVRCIQWIPGPDFQGVKSIGLQSQGVKSLGLKPLIQFRDRKSSTLTPRPKLQDTQSSASLQEHELQDCDLKPCRQVRSVKSCELTSRSKLWDIKFIPLESRLCMHDRKSTKLPAKPKLQAVKSLQSSPGAQLQGVKSLVLMEGPQLPGVKSGLLSQGSQLQSNTSRELNSPLHLTSTKSSELTLQTKPQDMKSENFNSGSQWHDLKPSKLSPEIKSQDKTFTELNPSSQLNGITFSTLITGTKIQGTKCTDFNLGPLSQHVNSSKRTSKTKLQHVKHKESCPSPQVQVVKSSDLPLGSKLQNVQVVFNPDPQFQGEKCSKLISKTKFQDVESVNVKPGPQLRGVKSSELIQGTKLQKVKSMDFKSGPQLEDVTSSVLIMAIKLRDVKSMNFKCGPHLKDGKSSQVIPREKLGGVKSAELKANPKLQGEKSSDLTLERKFSGMKAGPQLQDVQCSELIMGIKLQDKTSAGFGSRSHLRGVRSSEVIPGSKLQQVKPSEFNHGPKLQGGKSDLIQGRRLQGVKSVEFNPGPQRPGEKSDLMLECRLQDLKSVDLKPVLQLQGVPSSELTPKTKLQSGESVEFLIRPTWQDLKPLELTLGAKTQDVKSLGFESVPRLQNRKLPMLTPGSHIQGMKSLKFSPGATLQGAKSPESVKLQMKTTEVNQDLEFQVAKPSELALESKIGNVRSSEFNAGKQRQEEKSCTLKPWPELQSVKFVLYNPGPHWQHIKSSELCKETKLQDVKSEESNPEQQWQDVKSSELCQGSKLQGMPSFKFNPGPQLQEIKPELCTDRKLPYEPVLETKHHPKLQGRKSSEFNLAPQLQCRNIRAFSTGPPLNGVKSDLNSGSEPRGIKPQVFCPGPPLQDVNSSAFISKPKLQCVNSVKCKSEPPLQGINPSELTSVSKLQGTKYSELRSETPRETTMVFNPDPHLQDLKSELFPGSKFLAVAPMECNPGPQTKCVNSLKLDPEPKVQCANSMGYELGPPLQGIQSFELTSGVKCQGMGSLDLNLGSEVLGIKSLMFDPVQHLQNVKRELSPGTKFQGITSQELNCGPELQGVNSSDLNLGSELQCINAIKFNPDPEMQGMKPSDLDPTSQYQGTKSILFSPGPHLQGVKSSELIPGTKFPEIQFLENHCGSQQQVVYSVFTLGSSLNGMKSVLFLPKPLLEDVKSVKTNKEPVSCGGNSVKLASGSELQDLKCEMFAVEPCFTKVKPVALNPGPHAQGMNSGELPSHLRQHSERSVVFAPKVCFQDVKSLALNPGPQPQDVNSKALISCLRQKSMVFESEPCSQDVTSLKSKLQLQPPSANSSGFPSCLRSPSVNSEVFAPELCFQDVKSVGLTPGSPQQGMNCQELTSGWQSMKPTVLAPEPTKKFMPGPMVRSVKFSSLSPESQRQGEKPLEFTPEAKLQSIKHVALSSASLQQDMKSVDLLPGSLLPRTKSEVLTPRRSYQITDSSEIIPRPGHQFVEGAEMIPTPKPQVPKSVNLVIPTPKHQVSKSVNVISVPIYHTTERLAYQGNETVEKSVGLAPKSTSKTTESSGVPLRLDLQAPESVDLTPVLRNQGSETLGLTLKKIPETLELLSQSWPQVKDSGESYTRPVQEVTGSEEMTLEPKHHTTETIGLTPKARPTEKEFLGMTPKPISKTTGYTERAPRPYPQALEFAEAISEKRLQREGSEALTTESLHHVPESSEMTPRLRYPVPESVGSTSKQWLQREESLDLSPRQTRQATGHAEPVELTSDTRQQGDGPMGLTQSQNQSMKYSQIAPGLQGQITELMRISPKLLHQVTGCTKTQLQAAQPIGITSRSPPKVVEYVKVSPGPPLHAVKSVPLTPGGTSQMVDYVELTPKVQDVRPSEFTSGLWLQSIKSKELTTEPTHQILDRMKLTGFQIVKTLLIPRPPLQIVKSEELAPPPIPQIVEPIGVSLGSATEVMDCLDFFPRPHLQEMVGLTVRPNIEEKSSESLSQPAFSLEESTVFTHEQGLQAVKGMRVKIGPPQIMECEDLNLVQIYQNRESEDFMSREELQIGNSFSRFLQNSSNSLISSSVEASELGSLCDLEMPEVSRALDINNFGTDILQSEESFIDPTMIQTSTFPLSLHNQPSDEIGHIVEMPHFEIPGVGVVSKRTDKKQVEKLENSLQRLSQHPLQSWRSPSRTFQSGSGTQRGLNGSVLSRQQNVWENHSWRQRLPRKYLSKMLVLGNVLGTTMERNLCSQTSLPERATADICQSIQNLFGVPAELMELSKSLLEKSQSSISQTSVPENYIQRHTSYHGHEQRRALRMWTRSSMSSIIQQHSGASAKIKKSSKLSDISQEVIQHMPVSCTEGQPPVPVNLESSFNIRFTRKDSVPMEESKTSQSSQTRIFEPQHCLKPSYLPQAKTDLSEQFQLLQDLRLKIAAKLLRSQIPPNVPPPLTSGVVLKYPFCLQCGLCAGLNCRHQLQGTLGSYLLIYPQLHLVSTPENHGEIKVSLGFRLQTRKRSQVPKYHRRDRSITPRSSISLPLRKAKAYTRASKSPTSTMDFRSVSSQSPAPVQVHIRQRQSRSPALAGKTIIGGPGHYEFTPVHSLPESDSETDQDETWAKRRTKKTRSSKYPKKSITTGGRTQNTTFCRNGRTTIRSSSRDLPDQLRRKRNGASQTTTASSKRQPKKSSKPKFIQRLFQGLKQAFQKACRTMAFAGQKPEDTSRPDHLCSSKKHHPKRKARDYSSSRDIKRDRKSVGKLKRTDITTKQEKMLWEEIQQFTSAHQPKRGSSFQHRHTQQPKPIVSQRSAIFKTTSVGQAVVIVQNDNSSKGNKSSTRCEISSQESKSSKTGTRVQARGRNLHGSLKRTSHSHLTEKLTPTKQNHHSIIRERTPYNSSEKSHRSPSERRHRSHPRRRHHSSSERSHQSPCERRCRSPCERRCRSLFQKTHHSPLEVRGYSPSERRQHRPSERSGHSSSDRTHCSPSERHGHSPSERNRHSHSEKSQENHVERGQYSWCGKTHLRVLELWSQVCPLPHRASFPLSGDLTRL</sequence>
<evidence type="ECO:0000256" key="1">
    <source>
        <dbReference type="SAM" id="MobiDB-lite"/>
    </source>
</evidence>
<feature type="region of interest" description="Disordered" evidence="1">
    <location>
        <begin position="1019"/>
        <end position="1050"/>
    </location>
</feature>
<proteinExistence type="predicted"/>
<protein>
    <submittedName>
        <fullName evidence="3">Uncharacterized protein LOC123394263</fullName>
    </submittedName>
</protein>
<organism evidence="2 3">
    <name type="scientific">Mustela putorius furo</name>
    <name type="common">European domestic ferret</name>
    <name type="synonym">Mustela furo</name>
    <dbReference type="NCBI Taxonomy" id="9669"/>
    <lineage>
        <taxon>Eukaryota</taxon>
        <taxon>Metazoa</taxon>
        <taxon>Chordata</taxon>
        <taxon>Craniata</taxon>
        <taxon>Vertebrata</taxon>
        <taxon>Euteleostomi</taxon>
        <taxon>Mammalia</taxon>
        <taxon>Eutheria</taxon>
        <taxon>Laurasiatheria</taxon>
        <taxon>Carnivora</taxon>
        <taxon>Caniformia</taxon>
        <taxon>Musteloidea</taxon>
        <taxon>Mustelidae</taxon>
        <taxon>Mustelinae</taxon>
        <taxon>Mustela</taxon>
    </lineage>
</organism>
<feature type="compositionally biased region" description="Basic and acidic residues" evidence="1">
    <location>
        <begin position="4662"/>
        <end position="4673"/>
    </location>
</feature>
<feature type="compositionally biased region" description="Basic residues" evidence="1">
    <location>
        <begin position="4674"/>
        <end position="4684"/>
    </location>
</feature>
<evidence type="ECO:0000313" key="3">
    <source>
        <dbReference type="RefSeq" id="XP_044943950.1"/>
    </source>
</evidence>
<dbReference type="PANTHER" id="PTHR33888:SF1">
    <property type="entry name" value="RIKEN CDNA 4932415D10 GENE"/>
    <property type="match status" value="1"/>
</dbReference>
<feature type="compositionally biased region" description="Basic and acidic residues" evidence="1">
    <location>
        <begin position="4862"/>
        <end position="4873"/>
    </location>
</feature>
<feature type="region of interest" description="Disordered" evidence="1">
    <location>
        <begin position="2142"/>
        <end position="2200"/>
    </location>
</feature>
<keyword evidence="2" id="KW-1185">Reference proteome</keyword>
<feature type="compositionally biased region" description="Polar residues" evidence="1">
    <location>
        <begin position="4725"/>
        <end position="4735"/>
    </location>
</feature>
<feature type="region of interest" description="Disordered" evidence="1">
    <location>
        <begin position="4462"/>
        <end position="4635"/>
    </location>
</feature>
<feature type="compositionally biased region" description="Basic residues" evidence="1">
    <location>
        <begin position="4564"/>
        <end position="4577"/>
    </location>
</feature>
<feature type="region of interest" description="Disordered" evidence="1">
    <location>
        <begin position="4660"/>
        <end position="4703"/>
    </location>
</feature>
<feature type="region of interest" description="Disordered" evidence="1">
    <location>
        <begin position="3658"/>
        <end position="3743"/>
    </location>
</feature>
<feature type="compositionally biased region" description="Polar residues" evidence="1">
    <location>
        <begin position="671"/>
        <end position="682"/>
    </location>
</feature>
<dbReference type="GO" id="GO:0005615">
    <property type="term" value="C:extracellular space"/>
    <property type="evidence" value="ECO:0007669"/>
    <property type="project" value="TreeGrafter"/>
</dbReference>
<dbReference type="Proteomes" id="UP000000715">
    <property type="component" value="Unplaced"/>
</dbReference>
<dbReference type="OrthoDB" id="9450569at2759"/>
<feature type="region of interest" description="Disordered" evidence="1">
    <location>
        <begin position="1810"/>
        <end position="1861"/>
    </location>
</feature>
<evidence type="ECO:0000313" key="2">
    <source>
        <dbReference type="Proteomes" id="UP000000715"/>
    </source>
</evidence>
<feature type="compositionally biased region" description="Polar residues" evidence="1">
    <location>
        <begin position="4770"/>
        <end position="4796"/>
    </location>
</feature>
<dbReference type="RefSeq" id="XP_044943950.1">
    <property type="nucleotide sequence ID" value="XM_045088015.1"/>
</dbReference>
<feature type="compositionally biased region" description="Polar residues" evidence="1">
    <location>
        <begin position="4494"/>
        <end position="4503"/>
    </location>
</feature>
<feature type="compositionally biased region" description="Basic and acidic residues" evidence="1">
    <location>
        <begin position="4685"/>
        <end position="4703"/>
    </location>
</feature>
<feature type="compositionally biased region" description="Basic residues" evidence="1">
    <location>
        <begin position="4850"/>
        <end position="4861"/>
    </location>
</feature>
<feature type="compositionally biased region" description="Basic residues" evidence="1">
    <location>
        <begin position="4462"/>
        <end position="4472"/>
    </location>
</feature>
<feature type="compositionally biased region" description="Basic and acidic residues" evidence="1">
    <location>
        <begin position="4904"/>
        <end position="4954"/>
    </location>
</feature>
<reference evidence="3" key="1">
    <citation type="submission" date="2025-08" db="UniProtKB">
        <authorList>
            <consortium name="RefSeq"/>
        </authorList>
    </citation>
    <scope>IDENTIFICATION</scope>
    <source>
        <tissue evidence="3">Brain</tissue>
    </source>
</reference>